<sequence length="88" mass="9130">MLYILFLFSLILSSSHALVQDFCVADLKGPDSPAGFACKPPGKVIVDDFVFSGLAKAGNTTNIISAAVTPAFVGQFPGLNGLASPQRS</sequence>
<accession>A0ACB9Q376</accession>
<organism evidence="1 2">
    <name type="scientific">Bauhinia variegata</name>
    <name type="common">Purple orchid tree</name>
    <name type="synonym">Phanera variegata</name>
    <dbReference type="NCBI Taxonomy" id="167791"/>
    <lineage>
        <taxon>Eukaryota</taxon>
        <taxon>Viridiplantae</taxon>
        <taxon>Streptophyta</taxon>
        <taxon>Embryophyta</taxon>
        <taxon>Tracheophyta</taxon>
        <taxon>Spermatophyta</taxon>
        <taxon>Magnoliopsida</taxon>
        <taxon>eudicotyledons</taxon>
        <taxon>Gunneridae</taxon>
        <taxon>Pentapetalae</taxon>
        <taxon>rosids</taxon>
        <taxon>fabids</taxon>
        <taxon>Fabales</taxon>
        <taxon>Fabaceae</taxon>
        <taxon>Cercidoideae</taxon>
        <taxon>Cercideae</taxon>
        <taxon>Bauhiniinae</taxon>
        <taxon>Bauhinia</taxon>
    </lineage>
</organism>
<evidence type="ECO:0000313" key="2">
    <source>
        <dbReference type="Proteomes" id="UP000828941"/>
    </source>
</evidence>
<dbReference type="EMBL" id="CM039427">
    <property type="protein sequence ID" value="KAI4355435.1"/>
    <property type="molecule type" value="Genomic_DNA"/>
</dbReference>
<proteinExistence type="predicted"/>
<reference evidence="1 2" key="1">
    <citation type="journal article" date="2022" name="DNA Res.">
        <title>Chromosomal-level genome assembly of the orchid tree Bauhinia variegata (Leguminosae; Cercidoideae) supports the allotetraploid origin hypothesis of Bauhinia.</title>
        <authorList>
            <person name="Zhong Y."/>
            <person name="Chen Y."/>
            <person name="Zheng D."/>
            <person name="Pang J."/>
            <person name="Liu Y."/>
            <person name="Luo S."/>
            <person name="Meng S."/>
            <person name="Qian L."/>
            <person name="Wei D."/>
            <person name="Dai S."/>
            <person name="Zhou R."/>
        </authorList>
    </citation>
    <scope>NUCLEOTIDE SEQUENCE [LARGE SCALE GENOMIC DNA]</scope>
    <source>
        <strain evidence="1">BV-YZ2020</strain>
    </source>
</reference>
<comment type="caution">
    <text evidence="1">The sequence shown here is derived from an EMBL/GenBank/DDBJ whole genome shotgun (WGS) entry which is preliminary data.</text>
</comment>
<gene>
    <name evidence="1" type="ORF">L6164_004210</name>
</gene>
<protein>
    <submittedName>
        <fullName evidence="1">Uncharacterized protein</fullName>
    </submittedName>
</protein>
<evidence type="ECO:0000313" key="1">
    <source>
        <dbReference type="EMBL" id="KAI4355435.1"/>
    </source>
</evidence>
<dbReference type="Proteomes" id="UP000828941">
    <property type="component" value="Chromosome 2"/>
</dbReference>
<keyword evidence="2" id="KW-1185">Reference proteome</keyword>
<name>A0ACB9Q376_BAUVA</name>